<dbReference type="SUPFAM" id="SSF52172">
    <property type="entry name" value="CheY-like"/>
    <property type="match status" value="1"/>
</dbReference>
<gene>
    <name evidence="12" type="ORF">LA521A_00250</name>
</gene>
<dbReference type="InterPro" id="IPR039420">
    <property type="entry name" value="WalR-like"/>
</dbReference>
<name>A0ABM8D8G0_9GAMM</name>
<evidence type="ECO:0000256" key="8">
    <source>
        <dbReference type="PROSITE-ProRule" id="PRU00169"/>
    </source>
</evidence>
<dbReference type="PANTHER" id="PTHR48111:SF35">
    <property type="entry name" value="TRANSCRIPTIONAL REGULATORY PROTEIN QSEB"/>
    <property type="match status" value="1"/>
</dbReference>
<evidence type="ECO:0000313" key="12">
    <source>
        <dbReference type="EMBL" id="BDU14824.1"/>
    </source>
</evidence>
<dbReference type="PROSITE" id="PS50110">
    <property type="entry name" value="RESPONSE_REGULATORY"/>
    <property type="match status" value="1"/>
</dbReference>
<keyword evidence="6 9" id="KW-0238">DNA-binding</keyword>
<comment type="subcellular location">
    <subcellularLocation>
        <location evidence="1">Cytoplasm</location>
    </subcellularLocation>
</comment>
<dbReference type="SMART" id="SM00862">
    <property type="entry name" value="Trans_reg_C"/>
    <property type="match status" value="1"/>
</dbReference>
<feature type="modified residue" description="4-aspartylphosphate" evidence="8">
    <location>
        <position position="67"/>
    </location>
</feature>
<feature type="DNA-binding region" description="OmpR/PhoB-type" evidence="9">
    <location>
        <begin position="140"/>
        <end position="234"/>
    </location>
</feature>
<dbReference type="Proteomes" id="UP001317822">
    <property type="component" value="Chromosome"/>
</dbReference>
<evidence type="ECO:0000256" key="6">
    <source>
        <dbReference type="ARBA" id="ARBA00023125"/>
    </source>
</evidence>
<accession>A0ABM8D8G0</accession>
<dbReference type="InterPro" id="IPR001867">
    <property type="entry name" value="OmpR/PhoB-type_DNA-bd"/>
</dbReference>
<dbReference type="Gene3D" id="1.10.10.10">
    <property type="entry name" value="Winged helix-like DNA-binding domain superfamily/Winged helix DNA-binding domain"/>
    <property type="match status" value="1"/>
</dbReference>
<dbReference type="Gene3D" id="3.40.50.2300">
    <property type="match status" value="1"/>
</dbReference>
<dbReference type="CDD" id="cd00383">
    <property type="entry name" value="trans_reg_C"/>
    <property type="match status" value="1"/>
</dbReference>
<organism evidence="12 13">
    <name type="scientific">Lysobacter auxotrophicus</name>
    <dbReference type="NCBI Taxonomy" id="2992573"/>
    <lineage>
        <taxon>Bacteria</taxon>
        <taxon>Pseudomonadati</taxon>
        <taxon>Pseudomonadota</taxon>
        <taxon>Gammaproteobacteria</taxon>
        <taxon>Lysobacterales</taxon>
        <taxon>Lysobacteraceae</taxon>
        <taxon>Lysobacter</taxon>
    </lineage>
</organism>
<dbReference type="Pfam" id="PF00072">
    <property type="entry name" value="Response_reg"/>
    <property type="match status" value="1"/>
</dbReference>
<keyword evidence="13" id="KW-1185">Reference proteome</keyword>
<dbReference type="InterPro" id="IPR011006">
    <property type="entry name" value="CheY-like_superfamily"/>
</dbReference>
<evidence type="ECO:0000313" key="13">
    <source>
        <dbReference type="Proteomes" id="UP001317822"/>
    </source>
</evidence>
<dbReference type="InterPro" id="IPR001789">
    <property type="entry name" value="Sig_transdc_resp-reg_receiver"/>
</dbReference>
<dbReference type="Gene3D" id="6.10.250.690">
    <property type="match status" value="1"/>
</dbReference>
<evidence type="ECO:0000256" key="5">
    <source>
        <dbReference type="ARBA" id="ARBA00023015"/>
    </source>
</evidence>
<dbReference type="CDD" id="cd17624">
    <property type="entry name" value="REC_OmpR_PmrA-like"/>
    <property type="match status" value="1"/>
</dbReference>
<evidence type="ECO:0000256" key="3">
    <source>
        <dbReference type="ARBA" id="ARBA00022553"/>
    </source>
</evidence>
<feature type="domain" description="OmpR/PhoB-type" evidence="11">
    <location>
        <begin position="140"/>
        <end position="234"/>
    </location>
</feature>
<evidence type="ECO:0000256" key="4">
    <source>
        <dbReference type="ARBA" id="ARBA00023012"/>
    </source>
</evidence>
<reference evidence="12 13" key="1">
    <citation type="journal article" date="2023" name="Int. J. Syst. Evol. Microbiol.">
        <title>Physiological and genomic analyses of cobalamin (vitamin B12)-auxotrophy of Lysobacter auxotrophicus sp. nov., a methionine-auxotrophic chitinolytic bacterium isolated from chitin-treated soil.</title>
        <authorList>
            <person name="Saito A."/>
            <person name="Dohra H."/>
            <person name="Hamada M."/>
            <person name="Moriuchi R."/>
            <person name="Kotsuchibashi Y."/>
            <person name="Mori K."/>
        </authorList>
    </citation>
    <scope>NUCLEOTIDE SEQUENCE [LARGE SCALE GENOMIC DNA]</scope>
    <source>
        <strain evidence="12 13">5-21a</strain>
    </source>
</reference>
<protein>
    <submittedName>
        <fullName evidence="12">Response regulator transcription factor</fullName>
    </submittedName>
</protein>
<evidence type="ECO:0000256" key="7">
    <source>
        <dbReference type="ARBA" id="ARBA00023163"/>
    </source>
</evidence>
<evidence type="ECO:0000256" key="9">
    <source>
        <dbReference type="PROSITE-ProRule" id="PRU01091"/>
    </source>
</evidence>
<dbReference type="SMART" id="SM00448">
    <property type="entry name" value="REC"/>
    <property type="match status" value="1"/>
</dbReference>
<evidence type="ECO:0000256" key="2">
    <source>
        <dbReference type="ARBA" id="ARBA00022490"/>
    </source>
</evidence>
<dbReference type="Pfam" id="PF00486">
    <property type="entry name" value="Trans_reg_C"/>
    <property type="match status" value="1"/>
</dbReference>
<proteinExistence type="predicted"/>
<evidence type="ECO:0000259" key="10">
    <source>
        <dbReference type="PROSITE" id="PS50110"/>
    </source>
</evidence>
<sequence>MATLPAATPREEHGIPMNLLLVEDDTMLAEALCAGLRAHGFRVDTAGDAALARTALVEHDFDAVLLDLGLPGSSGLSVLSYLRGRYDATPVIILTARDKLSDRIAGLDAGADDYIVKPFQPDELFARLRAVMRRTQGRVSPVLSWHNIVLDPARREVTRDGAAVSLSAHEFRTLLLLMERQGRVVTREQLEEAVYGSSGTIESNTIAVYVHQLRRKLGEQLIVTVHGQGYRISNGVASGGASA</sequence>
<feature type="domain" description="Response regulatory" evidence="10">
    <location>
        <begin position="18"/>
        <end position="132"/>
    </location>
</feature>
<evidence type="ECO:0000256" key="1">
    <source>
        <dbReference type="ARBA" id="ARBA00004496"/>
    </source>
</evidence>
<keyword evidence="4" id="KW-0902">Two-component regulatory system</keyword>
<dbReference type="PROSITE" id="PS51755">
    <property type="entry name" value="OMPR_PHOB"/>
    <property type="match status" value="1"/>
</dbReference>
<evidence type="ECO:0000259" key="11">
    <source>
        <dbReference type="PROSITE" id="PS51755"/>
    </source>
</evidence>
<keyword evidence="2" id="KW-0963">Cytoplasm</keyword>
<keyword evidence="3 8" id="KW-0597">Phosphoprotein</keyword>
<keyword evidence="7" id="KW-0804">Transcription</keyword>
<keyword evidence="5" id="KW-0805">Transcription regulation</keyword>
<dbReference type="EMBL" id="AP027041">
    <property type="protein sequence ID" value="BDU14824.1"/>
    <property type="molecule type" value="Genomic_DNA"/>
</dbReference>
<dbReference type="InterPro" id="IPR036388">
    <property type="entry name" value="WH-like_DNA-bd_sf"/>
</dbReference>
<dbReference type="PANTHER" id="PTHR48111">
    <property type="entry name" value="REGULATOR OF RPOS"/>
    <property type="match status" value="1"/>
</dbReference>